<dbReference type="AlphaFoldDB" id="A0A6M3LHD9"/>
<organism evidence="1">
    <name type="scientific">viral metagenome</name>
    <dbReference type="NCBI Taxonomy" id="1070528"/>
    <lineage>
        <taxon>unclassified sequences</taxon>
        <taxon>metagenomes</taxon>
        <taxon>organismal metagenomes</taxon>
    </lineage>
</organism>
<accession>A0A6M3LHD9</accession>
<name>A0A6M3LHD9_9ZZZZ</name>
<sequence>MKFDNAIYVEKISIEKIGDKLWVLVRFNNNTIWIPALMEQALIAQYVVNCEKAKYPNVSDPARMPKEFLSRAIKGENVCLLASIFNLTHTNSFRKFCLEKNRENS</sequence>
<evidence type="ECO:0000313" key="1">
    <source>
        <dbReference type="EMBL" id="QJA92501.1"/>
    </source>
</evidence>
<reference evidence="1" key="1">
    <citation type="submission" date="2020-03" db="EMBL/GenBank/DDBJ databases">
        <title>The deep terrestrial virosphere.</title>
        <authorList>
            <person name="Holmfeldt K."/>
            <person name="Nilsson E."/>
            <person name="Simone D."/>
            <person name="Lopez-Fernandez M."/>
            <person name="Wu X."/>
            <person name="de Brujin I."/>
            <person name="Lundin D."/>
            <person name="Andersson A."/>
            <person name="Bertilsson S."/>
            <person name="Dopson M."/>
        </authorList>
    </citation>
    <scope>NUCLEOTIDE SEQUENCE</scope>
    <source>
        <strain evidence="1">MM415B04617</strain>
    </source>
</reference>
<protein>
    <submittedName>
        <fullName evidence="1">Uncharacterized protein</fullName>
    </submittedName>
</protein>
<dbReference type="EMBL" id="MT143072">
    <property type="protein sequence ID" value="QJA92501.1"/>
    <property type="molecule type" value="Genomic_DNA"/>
</dbReference>
<gene>
    <name evidence="1" type="ORF">MM415B04617_0004</name>
</gene>
<proteinExistence type="predicted"/>